<dbReference type="OrthoDB" id="415358at2759"/>
<evidence type="ECO:0000256" key="1">
    <source>
        <dbReference type="SAM" id="MobiDB-lite"/>
    </source>
</evidence>
<sequence length="540" mass="61763">MPNTKPDPKRKKTINEYKSHTVPNSPSPKIPVLESIPSAQQFFNDFIRPRKPVKFTVSPIIKSENFTIANLETTLDYDSELQVEKKYEAGFGSGQKRVKMALRELVDEIKAGNDGYYLTTQYDFDGPDAVEEDNDDDEDELEDFGVLGNEDGEEEGPGLFDKFSETSSMPDISNLHDDFEDDFEQDIIQGMPIPEIRSRIRELYQPPLTNLVHSPEILPTIPDLFSSLIPQQINIWMGSTSPGENQFAIDPKDEKLGLGKQLPGKIKGTSSGLHHDHADNLYVPISGRKRFTLFSPADALKLSTVGEIRKIYNSGIIDYEPNENAVGWRSLRDDGAMVEEIIRWKLDSLEEEEQSEERRKLLEELQWMIKNRKSAKKSEEKRDPPSFSKIPPALLHLDDIEDVKTKNKIVKFAEEHFPGFLELNKYVVWLEPGEMLYLPAGWFHEVSSFASSEGSNNVKDRAHIAINYWFIPPNSDEFKKCYSDSYWTEDWERTQKAIDLVRAGEVYLNDDQEEEGSDEENYGDDGDNEDKEDDDQGDDE</sequence>
<evidence type="ECO:0000259" key="2">
    <source>
        <dbReference type="PROSITE" id="PS51184"/>
    </source>
</evidence>
<dbReference type="InterPro" id="IPR041667">
    <property type="entry name" value="Cupin_8"/>
</dbReference>
<dbReference type="GeneID" id="73471750"/>
<dbReference type="PANTHER" id="PTHR12461:SF100">
    <property type="entry name" value="JMJC DOMAIN-CONTAINING PROTEIN 4"/>
    <property type="match status" value="1"/>
</dbReference>
<evidence type="ECO:0000313" key="3">
    <source>
        <dbReference type="EMBL" id="KAG7661491.1"/>
    </source>
</evidence>
<dbReference type="Proteomes" id="UP000694255">
    <property type="component" value="Unassembled WGS sequence"/>
</dbReference>
<feature type="region of interest" description="Disordered" evidence="1">
    <location>
        <begin position="505"/>
        <end position="540"/>
    </location>
</feature>
<dbReference type="EMBL" id="JAGSYN010000218">
    <property type="protein sequence ID" value="KAG7661491.1"/>
    <property type="molecule type" value="Genomic_DNA"/>
</dbReference>
<dbReference type="Pfam" id="PF13621">
    <property type="entry name" value="Cupin_8"/>
    <property type="match status" value="1"/>
</dbReference>
<keyword evidence="4" id="KW-1185">Reference proteome</keyword>
<dbReference type="RefSeq" id="XP_049261724.1">
    <property type="nucleotide sequence ID" value="XM_049408962.1"/>
</dbReference>
<dbReference type="PANTHER" id="PTHR12461">
    <property type="entry name" value="HYPOXIA-INDUCIBLE FACTOR 1 ALPHA INHIBITOR-RELATED"/>
    <property type="match status" value="1"/>
</dbReference>
<comment type="caution">
    <text evidence="3">The sequence shown here is derived from an EMBL/GenBank/DDBJ whole genome shotgun (WGS) entry which is preliminary data.</text>
</comment>
<dbReference type="InterPro" id="IPR003347">
    <property type="entry name" value="JmjC_dom"/>
</dbReference>
<name>A0A8J5Q8P4_9ASCO</name>
<feature type="compositionally biased region" description="Acidic residues" evidence="1">
    <location>
        <begin position="508"/>
        <end position="540"/>
    </location>
</feature>
<proteinExistence type="predicted"/>
<protein>
    <recommendedName>
        <fullName evidence="2">JmjC domain-containing protein</fullName>
    </recommendedName>
</protein>
<reference evidence="3 4" key="1">
    <citation type="journal article" date="2021" name="DNA Res.">
        <title>Genome analysis of Candida subhashii reveals its hybrid nature and dual mitochondrial genome conformations.</title>
        <authorList>
            <person name="Mixao V."/>
            <person name="Hegedusova E."/>
            <person name="Saus E."/>
            <person name="Pryszcz L.P."/>
            <person name="Cillingova A."/>
            <person name="Nosek J."/>
            <person name="Gabaldon T."/>
        </authorList>
    </citation>
    <scope>NUCLEOTIDE SEQUENCE [LARGE SCALE GENOMIC DNA]</scope>
    <source>
        <strain evidence="3 4">CBS 10753</strain>
    </source>
</reference>
<dbReference type="AlphaFoldDB" id="A0A8J5Q8P4"/>
<accession>A0A8J5Q8P4</accession>
<gene>
    <name evidence="3" type="ORF">J8A68_004950</name>
</gene>
<feature type="region of interest" description="Disordered" evidence="1">
    <location>
        <begin position="1"/>
        <end position="31"/>
    </location>
</feature>
<feature type="domain" description="JmjC" evidence="2">
    <location>
        <begin position="203"/>
        <end position="487"/>
    </location>
</feature>
<evidence type="ECO:0000313" key="4">
    <source>
        <dbReference type="Proteomes" id="UP000694255"/>
    </source>
</evidence>
<dbReference type="PROSITE" id="PS51184">
    <property type="entry name" value="JMJC"/>
    <property type="match status" value="1"/>
</dbReference>
<organism evidence="3 4">
    <name type="scientific">[Candida] subhashii</name>
    <dbReference type="NCBI Taxonomy" id="561895"/>
    <lineage>
        <taxon>Eukaryota</taxon>
        <taxon>Fungi</taxon>
        <taxon>Dikarya</taxon>
        <taxon>Ascomycota</taxon>
        <taxon>Saccharomycotina</taxon>
        <taxon>Pichiomycetes</taxon>
        <taxon>Debaryomycetaceae</taxon>
        <taxon>Spathaspora</taxon>
    </lineage>
</organism>